<dbReference type="RefSeq" id="WP_399657228.1">
    <property type="nucleotide sequence ID" value="NZ_JBITYG010000016.1"/>
</dbReference>
<gene>
    <name evidence="1" type="ORF">ACIGXA_36685</name>
</gene>
<sequence>MTADADTDAETITLSAAVLLLLQEVRSPYVLAHRGAELISVLNELADSAGVRATGPHWWSAFDEYARHVDRSGLDATVPASAAPERQKLVPVWDWALAVCAADGRTRQRALALESLPLGAHALIPLLVVRCSDWAAPVRAAARTALTDVLTRSGPAELARAAVMAWSCEERGRGGDAVRIVAACLAGAAPEVWRGLLADPDHRVRRRALSAAVDLDRCETTQLLSLAGSDPDVVVARCAAEHLLRSLVPPGNETPASSQAETVLRRLLDSRVSAVRAVTVTVLRRAQRPDLAEPFTADRSEQVREIARWVLRSHRQDPAPVCRARLARPAREITPGAIAGLAECGDVTGGMAADLLRPHLTHQRPGVRAAVLRALGTMRPPAVSAAELLAVMDHDPSPRVQRAAATLLEAASGTIPRQRLNDLLAPGRPAPLRS</sequence>
<dbReference type="SUPFAM" id="SSF48371">
    <property type="entry name" value="ARM repeat"/>
    <property type="match status" value="1"/>
</dbReference>
<evidence type="ECO:0000313" key="1">
    <source>
        <dbReference type="EMBL" id="MFI9106056.1"/>
    </source>
</evidence>
<dbReference type="InterPro" id="IPR016024">
    <property type="entry name" value="ARM-type_fold"/>
</dbReference>
<comment type="caution">
    <text evidence="1">The sequence shown here is derived from an EMBL/GenBank/DDBJ whole genome shotgun (WGS) entry which is preliminary data.</text>
</comment>
<dbReference type="Gene3D" id="1.25.10.10">
    <property type="entry name" value="Leucine-rich Repeat Variant"/>
    <property type="match status" value="1"/>
</dbReference>
<proteinExistence type="predicted"/>
<dbReference type="EMBL" id="JBITYG010000016">
    <property type="protein sequence ID" value="MFI9106056.1"/>
    <property type="molecule type" value="Genomic_DNA"/>
</dbReference>
<name>A0ABW8CHY8_9ACTN</name>
<organism evidence="1 2">
    <name type="scientific">Streptomyces fildesensis</name>
    <dbReference type="NCBI Taxonomy" id="375757"/>
    <lineage>
        <taxon>Bacteria</taxon>
        <taxon>Bacillati</taxon>
        <taxon>Actinomycetota</taxon>
        <taxon>Actinomycetes</taxon>
        <taxon>Kitasatosporales</taxon>
        <taxon>Streptomycetaceae</taxon>
        <taxon>Streptomyces</taxon>
    </lineage>
</organism>
<dbReference type="InterPro" id="IPR011989">
    <property type="entry name" value="ARM-like"/>
</dbReference>
<dbReference type="Proteomes" id="UP001614394">
    <property type="component" value="Unassembled WGS sequence"/>
</dbReference>
<reference evidence="1 2" key="1">
    <citation type="submission" date="2024-10" db="EMBL/GenBank/DDBJ databases">
        <title>The Natural Products Discovery Center: Release of the First 8490 Sequenced Strains for Exploring Actinobacteria Biosynthetic Diversity.</title>
        <authorList>
            <person name="Kalkreuter E."/>
            <person name="Kautsar S.A."/>
            <person name="Yang D."/>
            <person name="Bader C.D."/>
            <person name="Teijaro C.N."/>
            <person name="Fluegel L."/>
            <person name="Davis C.M."/>
            <person name="Simpson J.R."/>
            <person name="Lauterbach L."/>
            <person name="Steele A.D."/>
            <person name="Gui C."/>
            <person name="Meng S."/>
            <person name="Li G."/>
            <person name="Viehrig K."/>
            <person name="Ye F."/>
            <person name="Su P."/>
            <person name="Kiefer A.F."/>
            <person name="Nichols A."/>
            <person name="Cepeda A.J."/>
            <person name="Yan W."/>
            <person name="Fan B."/>
            <person name="Jiang Y."/>
            <person name="Adhikari A."/>
            <person name="Zheng C.-J."/>
            <person name="Schuster L."/>
            <person name="Cowan T.M."/>
            <person name="Smanski M.J."/>
            <person name="Chevrette M.G."/>
            <person name="De Carvalho L.P.S."/>
            <person name="Shen B."/>
        </authorList>
    </citation>
    <scope>NUCLEOTIDE SEQUENCE [LARGE SCALE GENOMIC DNA]</scope>
    <source>
        <strain evidence="1 2">NPDC053399</strain>
    </source>
</reference>
<keyword evidence="2" id="KW-1185">Reference proteome</keyword>
<dbReference type="Pfam" id="PF13646">
    <property type="entry name" value="HEAT_2"/>
    <property type="match status" value="1"/>
</dbReference>
<evidence type="ECO:0000313" key="2">
    <source>
        <dbReference type="Proteomes" id="UP001614394"/>
    </source>
</evidence>
<protein>
    <submittedName>
        <fullName evidence="1">HEAT repeat domain-containing protein</fullName>
    </submittedName>
</protein>
<accession>A0ABW8CHY8</accession>